<evidence type="ECO:0000313" key="4">
    <source>
        <dbReference type="Proteomes" id="UP000290174"/>
    </source>
</evidence>
<accession>A0A4Q0QG01</accession>
<organism evidence="2 4">
    <name type="scientific">Bradyrhizobium zhanjiangense</name>
    <dbReference type="NCBI Taxonomy" id="1325107"/>
    <lineage>
        <taxon>Bacteria</taxon>
        <taxon>Pseudomonadati</taxon>
        <taxon>Pseudomonadota</taxon>
        <taxon>Alphaproteobacteria</taxon>
        <taxon>Hyphomicrobiales</taxon>
        <taxon>Nitrobacteraceae</taxon>
        <taxon>Bradyrhizobium</taxon>
    </lineage>
</organism>
<evidence type="ECO:0000313" key="1">
    <source>
        <dbReference type="EMBL" id="RXG89962.1"/>
    </source>
</evidence>
<protein>
    <submittedName>
        <fullName evidence="2">Uncharacterized protein</fullName>
    </submittedName>
</protein>
<sequence>MQQTIAAASVAAFGRQFDPSSRHRKTFLLVSAEQDFRAHVEVVFRQKRPDMPAWLEVLLNLCGYAGFVALATRGGTFRDTSANDRICGEKR</sequence>
<dbReference type="EMBL" id="RDRA01000018">
    <property type="protein sequence ID" value="RXG89962.1"/>
    <property type="molecule type" value="Genomic_DNA"/>
</dbReference>
<evidence type="ECO:0000313" key="2">
    <source>
        <dbReference type="EMBL" id="RXG90814.1"/>
    </source>
</evidence>
<dbReference type="Proteomes" id="UP000289946">
    <property type="component" value="Unassembled WGS sequence"/>
</dbReference>
<comment type="caution">
    <text evidence="2">The sequence shown here is derived from an EMBL/GenBank/DDBJ whole genome shotgun (WGS) entry which is preliminary data.</text>
</comment>
<dbReference type="EMBL" id="RKMK01000028">
    <property type="protein sequence ID" value="RXG90814.1"/>
    <property type="molecule type" value="Genomic_DNA"/>
</dbReference>
<reference evidence="2 4" key="1">
    <citation type="submission" date="2018-11" db="EMBL/GenBank/DDBJ databases">
        <title>Bradyrhizobium sp. nov., isolated from effective nodules of peanut in China.</title>
        <authorList>
            <person name="Li Y."/>
        </authorList>
    </citation>
    <scope>NUCLEOTIDE SEQUENCE [LARGE SCALE GENOMIC DNA]</scope>
    <source>
        <strain evidence="2 4">CCBAU 51770</strain>
        <strain evidence="1 3">CCBAU 51781</strain>
    </source>
</reference>
<gene>
    <name evidence="2" type="ORF">EAS61_25560</name>
    <name evidence="1" type="ORF">EAS62_28630</name>
</gene>
<keyword evidence="3" id="KW-1185">Reference proteome</keyword>
<dbReference type="AlphaFoldDB" id="A0A4Q0QG01"/>
<name>A0A4Q0QG01_9BRAD</name>
<proteinExistence type="predicted"/>
<dbReference type="Proteomes" id="UP000290174">
    <property type="component" value="Unassembled WGS sequence"/>
</dbReference>
<evidence type="ECO:0000313" key="3">
    <source>
        <dbReference type="Proteomes" id="UP000289946"/>
    </source>
</evidence>